<evidence type="ECO:0000313" key="2">
    <source>
        <dbReference type="EMBL" id="MDR6237288.1"/>
    </source>
</evidence>
<sequence length="314" mass="34530">MHTIGLDLGGTKIKIGLIRSGQIIEERELDSHSDKGLEDKLPELKEVIDDLLTSNGVLDFSGIGVSIPGIVDVKEARLLTINDKYNDAVSMDLRLWAWRNWSKPLFMDNDARCAMVGEWKYGAAQGFDDVVMMTLGTGIGTSAVVGGELMRGSHFRGGILGGHISLKYDGLQCNCGNVGCAEAEASSWNLPNIIRSVLPESIAEEYVDHDFYQLFLKYRRGDAGAVKVVDHCIMVWSTALANLVYAYDPKIVVIGGGIMKSADIIIPKIKQNLADKGWFDFEQLLIAPAEYVHASALLSAEYFLNQQEKVEEIC</sequence>
<dbReference type="AlphaFoldDB" id="A0AAE3XI65"/>
<accession>A0AAE3XI65</accession>
<dbReference type="RefSeq" id="WP_309936741.1">
    <property type="nucleotide sequence ID" value="NZ_AP025305.1"/>
</dbReference>
<proteinExistence type="inferred from homology"/>
<keyword evidence="3" id="KW-1185">Reference proteome</keyword>
<dbReference type="InterPro" id="IPR000600">
    <property type="entry name" value="ROK"/>
</dbReference>
<evidence type="ECO:0000256" key="1">
    <source>
        <dbReference type="ARBA" id="ARBA00006479"/>
    </source>
</evidence>
<dbReference type="GO" id="GO:0004340">
    <property type="term" value="F:glucokinase activity"/>
    <property type="evidence" value="ECO:0007669"/>
    <property type="project" value="UniProtKB-EC"/>
</dbReference>
<reference evidence="2" key="1">
    <citation type="submission" date="2023-07" db="EMBL/GenBank/DDBJ databases">
        <title>Genomic Encyclopedia of Type Strains, Phase IV (KMG-IV): sequencing the most valuable type-strain genomes for metagenomic binning, comparative biology and taxonomic classification.</title>
        <authorList>
            <person name="Goeker M."/>
        </authorList>
    </citation>
    <scope>NUCLEOTIDE SEQUENCE</scope>
    <source>
        <strain evidence="2">DSM 26174</strain>
    </source>
</reference>
<dbReference type="SUPFAM" id="SSF53067">
    <property type="entry name" value="Actin-like ATPase domain"/>
    <property type="match status" value="1"/>
</dbReference>
<organism evidence="2 3">
    <name type="scientific">Aureibacter tunicatorum</name>
    <dbReference type="NCBI Taxonomy" id="866807"/>
    <lineage>
        <taxon>Bacteria</taxon>
        <taxon>Pseudomonadati</taxon>
        <taxon>Bacteroidota</taxon>
        <taxon>Cytophagia</taxon>
        <taxon>Cytophagales</taxon>
        <taxon>Persicobacteraceae</taxon>
        <taxon>Aureibacter</taxon>
    </lineage>
</organism>
<dbReference type="EC" id="2.7.1.2" evidence="2"/>
<dbReference type="Gene3D" id="3.30.420.40">
    <property type="match status" value="2"/>
</dbReference>
<dbReference type="PANTHER" id="PTHR18964:SF149">
    <property type="entry name" value="BIFUNCTIONAL UDP-N-ACETYLGLUCOSAMINE 2-EPIMERASE_N-ACETYLMANNOSAMINE KINASE"/>
    <property type="match status" value="1"/>
</dbReference>
<evidence type="ECO:0000313" key="3">
    <source>
        <dbReference type="Proteomes" id="UP001185092"/>
    </source>
</evidence>
<name>A0AAE3XI65_9BACT</name>
<dbReference type="Proteomes" id="UP001185092">
    <property type="component" value="Unassembled WGS sequence"/>
</dbReference>
<protein>
    <submittedName>
        <fullName evidence="2">Glucokinase</fullName>
        <ecNumber evidence="2">2.7.1.2</ecNumber>
    </submittedName>
</protein>
<keyword evidence="2" id="KW-0808">Transferase</keyword>
<comment type="similarity">
    <text evidence="1">Belongs to the ROK (NagC/XylR) family.</text>
</comment>
<dbReference type="InterPro" id="IPR043129">
    <property type="entry name" value="ATPase_NBD"/>
</dbReference>
<dbReference type="Pfam" id="PF00480">
    <property type="entry name" value="ROK"/>
    <property type="match status" value="1"/>
</dbReference>
<dbReference type="EMBL" id="JAVDQD010000001">
    <property type="protein sequence ID" value="MDR6237288.1"/>
    <property type="molecule type" value="Genomic_DNA"/>
</dbReference>
<dbReference type="PANTHER" id="PTHR18964">
    <property type="entry name" value="ROK (REPRESSOR, ORF, KINASE) FAMILY"/>
    <property type="match status" value="1"/>
</dbReference>
<comment type="caution">
    <text evidence="2">The sequence shown here is derived from an EMBL/GenBank/DDBJ whole genome shotgun (WGS) entry which is preliminary data.</text>
</comment>
<gene>
    <name evidence="2" type="ORF">HNQ88_000264</name>
</gene>